<dbReference type="RefSeq" id="WP_144851159.1">
    <property type="nucleotide sequence ID" value="NZ_VNJI01000032.1"/>
</dbReference>
<dbReference type="AlphaFoldDB" id="A0A559K6M5"/>
<proteinExistence type="predicted"/>
<dbReference type="OrthoDB" id="1290722at2"/>
<sequence>MHSEISLVEKQEQRWRRLEPQIVADPASYWFGSTDITVTNVTELLATAVPLYCHSQSRYYRDSDMLQRIIAATKQLHRRQLASGCISLMNCNIDSPPDTAFAVHLIGIAYQVLVKSGFSEAKEAEQLLRQFLENTKPCLLTGGIHTPNHRWVMCRALALLYEIFPEDALRDRAYQYLNEGFDLTEYGEWTERSNAVYNPHCDLALYHVYRVFGHEPSLEAGCRNLNMMLYLLHADHTIVTEYSSRQDRGSQEFMGGEYEIAYRLLAAETNNAQFASMAKLAAKSNKRPTLELMYWLLYPEKMAWADQHDAPLPTEYTKLFDSGRRVRVPKEGGNREGFGPMHGAAVLRHRNGPLSVTAMAGQQDWLHVQYGEAKLIAFRLVIGYFGLGGVSFPTIQQVDERTYRLHVDLLWGYQGPLEQEIAAPYGGYFSDMPNHLRELTHAVRLPVTVELSLQDNAIEMAVVAEEVPQLIAQLVAAFDDAGELEGEGIVQPKSSLYQLRQGAAVYRKGTDWIRISEGAHEHTYEVIRGDNMDFGRKNVTINLVGPVRRQVTMEYGRTSAE</sequence>
<reference evidence="1 2" key="1">
    <citation type="submission" date="2019-07" db="EMBL/GenBank/DDBJ databases">
        <authorList>
            <person name="Kim J."/>
        </authorList>
    </citation>
    <scope>NUCLEOTIDE SEQUENCE [LARGE SCALE GENOMIC DNA]</scope>
    <source>
        <strain evidence="1 2">JC52</strain>
    </source>
</reference>
<keyword evidence="2" id="KW-1185">Reference proteome</keyword>
<comment type="caution">
    <text evidence="1">The sequence shown here is derived from an EMBL/GenBank/DDBJ whole genome shotgun (WGS) entry which is preliminary data.</text>
</comment>
<dbReference type="Proteomes" id="UP000317036">
    <property type="component" value="Unassembled WGS sequence"/>
</dbReference>
<accession>A0A559K6M5</accession>
<dbReference type="EMBL" id="VNJI01000032">
    <property type="protein sequence ID" value="TVY07766.1"/>
    <property type="molecule type" value="Genomic_DNA"/>
</dbReference>
<name>A0A559K6M5_9BACL</name>
<protein>
    <recommendedName>
        <fullName evidence="3">Alginate lyase domain-containing protein</fullName>
    </recommendedName>
</protein>
<evidence type="ECO:0008006" key="3">
    <source>
        <dbReference type="Google" id="ProtNLM"/>
    </source>
</evidence>
<evidence type="ECO:0000313" key="1">
    <source>
        <dbReference type="EMBL" id="TVY07766.1"/>
    </source>
</evidence>
<organism evidence="1 2">
    <name type="scientific">Paenibacillus cremeus</name>
    <dbReference type="NCBI Taxonomy" id="2163881"/>
    <lineage>
        <taxon>Bacteria</taxon>
        <taxon>Bacillati</taxon>
        <taxon>Bacillota</taxon>
        <taxon>Bacilli</taxon>
        <taxon>Bacillales</taxon>
        <taxon>Paenibacillaceae</taxon>
        <taxon>Paenibacillus</taxon>
    </lineage>
</organism>
<evidence type="ECO:0000313" key="2">
    <source>
        <dbReference type="Proteomes" id="UP000317036"/>
    </source>
</evidence>
<gene>
    <name evidence="1" type="ORF">FPZ49_22360</name>
</gene>